<feature type="region of interest" description="Disordered" evidence="5">
    <location>
        <begin position="591"/>
        <end position="620"/>
    </location>
</feature>
<keyword evidence="3" id="KW-0862">Zinc</keyword>
<dbReference type="Pfam" id="PF25527">
    <property type="entry name" value="GBD-like_ZMIZ1_ZMIZ2"/>
    <property type="match status" value="1"/>
</dbReference>
<evidence type="ECO:0000259" key="6">
    <source>
        <dbReference type="PROSITE" id="PS51044"/>
    </source>
</evidence>
<feature type="compositionally biased region" description="Low complexity" evidence="5">
    <location>
        <begin position="881"/>
        <end position="894"/>
    </location>
</feature>
<dbReference type="Pfam" id="PF02891">
    <property type="entry name" value="zf-MIZ"/>
    <property type="match status" value="1"/>
</dbReference>
<dbReference type="GO" id="GO:0006357">
    <property type="term" value="P:regulation of transcription by RNA polymerase II"/>
    <property type="evidence" value="ECO:0007669"/>
    <property type="project" value="TreeGrafter"/>
</dbReference>
<dbReference type="OMA" id="PPMAMNQ"/>
<dbReference type="PANTHER" id="PTHR10782">
    <property type="entry name" value="ZINC FINGER MIZ DOMAIN-CONTAINING PROTEIN"/>
    <property type="match status" value="1"/>
</dbReference>
<dbReference type="InterPro" id="IPR057847">
    <property type="entry name" value="ZMIZ1/ZMIZ2_GBD-like"/>
</dbReference>
<dbReference type="PANTHER" id="PTHR10782:SF4">
    <property type="entry name" value="TONALLI, ISOFORM E"/>
    <property type="match status" value="1"/>
</dbReference>
<dbReference type="STRING" id="6832.A0A553PTQ7"/>
<evidence type="ECO:0000313" key="8">
    <source>
        <dbReference type="Proteomes" id="UP000318571"/>
    </source>
</evidence>
<feature type="compositionally biased region" description="Polar residues" evidence="5">
    <location>
        <begin position="930"/>
        <end position="940"/>
    </location>
</feature>
<gene>
    <name evidence="7" type="ORF">TCAL_04548</name>
</gene>
<evidence type="ECO:0000256" key="4">
    <source>
        <dbReference type="PROSITE-ProRule" id="PRU00452"/>
    </source>
</evidence>
<feature type="region of interest" description="Disordered" evidence="5">
    <location>
        <begin position="707"/>
        <end position="736"/>
    </location>
</feature>
<dbReference type="AlphaFoldDB" id="A0A553PTQ7"/>
<dbReference type="GO" id="GO:0003712">
    <property type="term" value="F:transcription coregulator activity"/>
    <property type="evidence" value="ECO:0007669"/>
    <property type="project" value="TreeGrafter"/>
</dbReference>
<name>A0A553PTQ7_TIGCA</name>
<feature type="region of interest" description="Disordered" evidence="5">
    <location>
        <begin position="29"/>
        <end position="57"/>
    </location>
</feature>
<feature type="compositionally biased region" description="Pro residues" evidence="5">
    <location>
        <begin position="369"/>
        <end position="378"/>
    </location>
</feature>
<dbReference type="PROSITE" id="PS51044">
    <property type="entry name" value="ZF_SP_RING"/>
    <property type="match status" value="1"/>
</dbReference>
<organism evidence="7 8">
    <name type="scientific">Tigriopus californicus</name>
    <name type="common">Marine copepod</name>
    <dbReference type="NCBI Taxonomy" id="6832"/>
    <lineage>
        <taxon>Eukaryota</taxon>
        <taxon>Metazoa</taxon>
        <taxon>Ecdysozoa</taxon>
        <taxon>Arthropoda</taxon>
        <taxon>Crustacea</taxon>
        <taxon>Multicrustacea</taxon>
        <taxon>Hexanauplia</taxon>
        <taxon>Copepoda</taxon>
        <taxon>Harpacticoida</taxon>
        <taxon>Harpacticidae</taxon>
        <taxon>Tigriopus</taxon>
    </lineage>
</organism>
<feature type="compositionally biased region" description="Low complexity" evidence="5">
    <location>
        <begin position="147"/>
        <end position="174"/>
    </location>
</feature>
<feature type="region of interest" description="Disordered" evidence="5">
    <location>
        <begin position="365"/>
        <end position="400"/>
    </location>
</feature>
<evidence type="ECO:0000256" key="2">
    <source>
        <dbReference type="ARBA" id="ARBA00022771"/>
    </source>
</evidence>
<feature type="compositionally biased region" description="Polar residues" evidence="5">
    <location>
        <begin position="31"/>
        <end position="40"/>
    </location>
</feature>
<feature type="region of interest" description="Disordered" evidence="5">
    <location>
        <begin position="102"/>
        <end position="243"/>
    </location>
</feature>
<keyword evidence="2 4" id="KW-0863">Zinc-finger</keyword>
<feature type="domain" description="SP-RING-type" evidence="6">
    <location>
        <begin position="613"/>
        <end position="705"/>
    </location>
</feature>
<feature type="region of interest" description="Disordered" evidence="5">
    <location>
        <begin position="790"/>
        <end position="972"/>
    </location>
</feature>
<feature type="compositionally biased region" description="Low complexity" evidence="5">
    <location>
        <begin position="213"/>
        <end position="224"/>
    </location>
</feature>
<feature type="compositionally biased region" description="Polar residues" evidence="5">
    <location>
        <begin position="591"/>
        <end position="619"/>
    </location>
</feature>
<dbReference type="Gene3D" id="3.30.40.10">
    <property type="entry name" value="Zinc/RING finger domain, C3HC4 (zinc finger)"/>
    <property type="match status" value="1"/>
</dbReference>
<evidence type="ECO:0000256" key="3">
    <source>
        <dbReference type="ARBA" id="ARBA00022833"/>
    </source>
</evidence>
<evidence type="ECO:0000256" key="5">
    <source>
        <dbReference type="SAM" id="MobiDB-lite"/>
    </source>
</evidence>
<accession>A0A553PTQ7</accession>
<reference evidence="7 8" key="1">
    <citation type="journal article" date="2018" name="Nat. Ecol. Evol.">
        <title>Genomic signatures of mitonuclear coevolution across populations of Tigriopus californicus.</title>
        <authorList>
            <person name="Barreto F.S."/>
            <person name="Watson E.T."/>
            <person name="Lima T.G."/>
            <person name="Willett C.S."/>
            <person name="Edmands S."/>
            <person name="Li W."/>
            <person name="Burton R.S."/>
        </authorList>
    </citation>
    <scope>NUCLEOTIDE SEQUENCE [LARGE SCALE GENOMIC DNA]</scope>
    <source>
        <strain evidence="7 8">San Diego</strain>
    </source>
</reference>
<dbReference type="InterPro" id="IPR004181">
    <property type="entry name" value="Znf_MIZ"/>
</dbReference>
<dbReference type="GO" id="GO:0008270">
    <property type="term" value="F:zinc ion binding"/>
    <property type="evidence" value="ECO:0007669"/>
    <property type="project" value="UniProtKB-KW"/>
</dbReference>
<dbReference type="OrthoDB" id="27975at2759"/>
<evidence type="ECO:0000256" key="1">
    <source>
        <dbReference type="ARBA" id="ARBA00022723"/>
    </source>
</evidence>
<evidence type="ECO:0000313" key="7">
    <source>
        <dbReference type="EMBL" id="TRY81065.1"/>
    </source>
</evidence>
<feature type="compositionally biased region" description="Low complexity" evidence="5">
    <location>
        <begin position="838"/>
        <end position="854"/>
    </location>
</feature>
<proteinExistence type="predicted"/>
<dbReference type="GO" id="GO:0000785">
    <property type="term" value="C:chromatin"/>
    <property type="evidence" value="ECO:0007669"/>
    <property type="project" value="TreeGrafter"/>
</dbReference>
<dbReference type="Proteomes" id="UP000318571">
    <property type="component" value="Chromosome 12"/>
</dbReference>
<comment type="caution">
    <text evidence="7">The sequence shown here is derived from an EMBL/GenBank/DDBJ whole genome shotgun (WGS) entry which is preliminary data.</text>
</comment>
<dbReference type="InterPro" id="IPR013083">
    <property type="entry name" value="Znf_RING/FYVE/PHD"/>
</dbReference>
<dbReference type="GO" id="GO:0016925">
    <property type="term" value="P:protein sumoylation"/>
    <property type="evidence" value="ECO:0007669"/>
    <property type="project" value="TreeGrafter"/>
</dbReference>
<keyword evidence="1" id="KW-0479">Metal-binding</keyword>
<feature type="compositionally biased region" description="Polar residues" evidence="5">
    <location>
        <begin position="175"/>
        <end position="185"/>
    </location>
</feature>
<feature type="compositionally biased region" description="Low complexity" evidence="5">
    <location>
        <begin position="43"/>
        <end position="57"/>
    </location>
</feature>
<sequence>MNQMQSQESFNNHFQNNPMIQQQNMNKQPLPSFQNLTSGVGWSGSTDTPTSSSSIEPNMGMMGMPMVSSSSTMPGNPKSHMSHMDHMGNMDPMGPMNGNSMGPRNNQFHQMGFPGNDMHSNGMMGQHHSLDNPHFQPMSHRQPLPPHHQQQQQQSQQQQQQQQHHHQQQPSPQQFYPQNNLNPMNNGFPPRLSQSQQQQMMNSRLGMNGVGGPMMPHQHPHPMQNGGGGGPGHPAGHPSRRPAPYPNPMYMANKRQQNPGMFQSHNMMMGGPGYMRFSGPNNGMYPMGYGNMSQNPNAHRPPMMGQFPPNQRQFPQMSMNSHRPMNFNPGGMMGVPGSPDPSFQPQQTTDLSNNNMSPRIMPFQHSPVPGNPTPPLTPNGPSVGVPFASPASSDQGHGSPMDMKPVPMKGMNGGHSGGSGEPRLTFPVKDGLILAPFRLEHSLTVSNFEYVLKPQIFQCLMWRPDLELQLKGFYHEDRGMNVNWPNSVSISVNANPLGIDRSNGPPPHLKPHPNETNKHCHRPLYLKDVCISGRNTIQFTVTACCCSHLFTVQLVHRPTVRSIVQGLLRKRLLPLERGVVKAKTILTNCNNASNNSKDGGNHPSSNPKDTVNGSSSDEPTSLKVMLTCPLTFRRMTLPSRGQDCRHLQCFDLESYLKYNAEKGGNGWKCPVCNKNTPLEALEIDQFTWSILQTPKFSEVDEVMMDQNAGISLSPQIKSEDDRSSSSKRKDKPMAPTSLKLPNLALWEIPSSIRSPGLYTPPDINSIVSGQYPLEESGGPLSQMNEAVNKIDQPRNDPNDPNFLSVKMGPHTPCTPGMPATPHTPGSVGQKASPPCPGSMPSSSSAPNACAPLPSMSTLDGSNGNHMSHPGNDFSLDDLNFDPSSIIGDTDSSDINLGDVDPDDLLSFLDPPPELATPPSSSSGSSCHPGDQQQLSNSSQHGHPGTNHGQCGDSDANQDDLLSLIDNYEYSDK</sequence>
<keyword evidence="8" id="KW-1185">Reference proteome</keyword>
<protein>
    <recommendedName>
        <fullName evidence="6">SP-RING-type domain-containing protein</fullName>
    </recommendedName>
</protein>
<dbReference type="EMBL" id="VCGU01000001">
    <property type="protein sequence ID" value="TRY81065.1"/>
    <property type="molecule type" value="Genomic_DNA"/>
</dbReference>
<feature type="compositionally biased region" description="Polar residues" evidence="5">
    <location>
        <begin position="855"/>
        <end position="865"/>
    </location>
</feature>
<dbReference type="GO" id="GO:0061665">
    <property type="term" value="F:SUMO ligase activity"/>
    <property type="evidence" value="ECO:0007669"/>
    <property type="project" value="TreeGrafter"/>
</dbReference>